<protein>
    <submittedName>
        <fullName evidence="1">Uncharacterized protein</fullName>
    </submittedName>
</protein>
<dbReference type="GeneID" id="66075938"/>
<dbReference type="KEGG" id="more:E1B28_006862"/>
<evidence type="ECO:0000313" key="2">
    <source>
        <dbReference type="Proteomes" id="UP001049176"/>
    </source>
</evidence>
<name>A0A9P7S116_9AGAR</name>
<organism evidence="1 2">
    <name type="scientific">Marasmius oreades</name>
    <name type="common">fairy-ring Marasmius</name>
    <dbReference type="NCBI Taxonomy" id="181124"/>
    <lineage>
        <taxon>Eukaryota</taxon>
        <taxon>Fungi</taxon>
        <taxon>Dikarya</taxon>
        <taxon>Basidiomycota</taxon>
        <taxon>Agaricomycotina</taxon>
        <taxon>Agaricomycetes</taxon>
        <taxon>Agaricomycetidae</taxon>
        <taxon>Agaricales</taxon>
        <taxon>Marasmiineae</taxon>
        <taxon>Marasmiaceae</taxon>
        <taxon>Marasmius</taxon>
    </lineage>
</organism>
<keyword evidence="2" id="KW-1185">Reference proteome</keyword>
<dbReference type="Proteomes" id="UP001049176">
    <property type="component" value="Chromosome 4"/>
</dbReference>
<dbReference type="EMBL" id="CM032184">
    <property type="protein sequence ID" value="KAG7093173.1"/>
    <property type="molecule type" value="Genomic_DNA"/>
</dbReference>
<proteinExistence type="predicted"/>
<sequence length="134" mass="15533">MAGAMLPLYILFKTSGASTVHRRRQATLEEGYLLPISFESCSPFTSVPPHPNSTILLSSSISDVWTTRWCRQQAFFSPYPPRTPQYEFRHLNAWRHFLFKRTNATNNVNSYRNLCFNQMLVDVTCRLNSSLLRI</sequence>
<comment type="caution">
    <text evidence="1">The sequence shown here is derived from an EMBL/GenBank/DDBJ whole genome shotgun (WGS) entry which is preliminary data.</text>
</comment>
<gene>
    <name evidence="1" type="ORF">E1B28_006862</name>
</gene>
<reference evidence="1" key="1">
    <citation type="journal article" date="2021" name="Genome Biol. Evol.">
        <title>The assembled and annotated genome of the fairy-ring fungus Marasmius oreades.</title>
        <authorList>
            <person name="Hiltunen M."/>
            <person name="Ament-Velasquez S.L."/>
            <person name="Johannesson H."/>
        </authorList>
    </citation>
    <scope>NUCLEOTIDE SEQUENCE</scope>
    <source>
        <strain evidence="1">03SP1</strain>
    </source>
</reference>
<evidence type="ECO:0000313" key="1">
    <source>
        <dbReference type="EMBL" id="KAG7093173.1"/>
    </source>
</evidence>
<dbReference type="RefSeq" id="XP_043009643.1">
    <property type="nucleotide sequence ID" value="XM_043151563.1"/>
</dbReference>
<accession>A0A9P7S116</accession>
<dbReference type="AlphaFoldDB" id="A0A9P7S116"/>